<reference evidence="1" key="1">
    <citation type="submission" date="2021-05" db="EMBL/GenBank/DDBJ databases">
        <authorList>
            <person name="Alioto T."/>
            <person name="Alioto T."/>
            <person name="Gomez Garrido J."/>
        </authorList>
    </citation>
    <scope>NUCLEOTIDE SEQUENCE</scope>
</reference>
<dbReference type="AlphaFoldDB" id="A0A8D8G955"/>
<evidence type="ECO:0000313" key="1">
    <source>
        <dbReference type="EMBL" id="CAG6501102.1"/>
    </source>
</evidence>
<name>A0A8D8G955_CULPI</name>
<organism evidence="1">
    <name type="scientific">Culex pipiens</name>
    <name type="common">House mosquito</name>
    <dbReference type="NCBI Taxonomy" id="7175"/>
    <lineage>
        <taxon>Eukaryota</taxon>
        <taxon>Metazoa</taxon>
        <taxon>Ecdysozoa</taxon>
        <taxon>Arthropoda</taxon>
        <taxon>Hexapoda</taxon>
        <taxon>Insecta</taxon>
        <taxon>Pterygota</taxon>
        <taxon>Neoptera</taxon>
        <taxon>Endopterygota</taxon>
        <taxon>Diptera</taxon>
        <taxon>Nematocera</taxon>
        <taxon>Culicoidea</taxon>
        <taxon>Culicidae</taxon>
        <taxon>Culicinae</taxon>
        <taxon>Culicini</taxon>
        <taxon>Culex</taxon>
        <taxon>Culex</taxon>
    </lineage>
</organism>
<dbReference type="EMBL" id="HBUE01141790">
    <property type="protein sequence ID" value="CAG6501102.1"/>
    <property type="molecule type" value="Transcribed_RNA"/>
</dbReference>
<sequence length="121" mass="12589">MVKGTSAASIGFACRIGTRSSFSASVSSSRFSMISWHELSSAIRISGGDLGMFVSHPLTSRFIRTELDTWSACLPAPTPAAPVGHRSDWSSLDLALALAGTGDGAISCCNSCGEDVVDEEC</sequence>
<proteinExistence type="predicted"/>
<protein>
    <submittedName>
        <fullName evidence="1">(northern house mosquito) hypothetical protein</fullName>
    </submittedName>
</protein>
<accession>A0A8D8G955</accession>